<keyword evidence="5 6" id="KW-0472">Membrane</keyword>
<dbReference type="PANTHER" id="PTHR40277:SF1">
    <property type="entry name" value="BLL5419 PROTEIN"/>
    <property type="match status" value="1"/>
</dbReference>
<dbReference type="HOGENOM" id="CLU_914034_0_0_2"/>
<feature type="transmembrane region" description="Helical" evidence="6">
    <location>
        <begin position="151"/>
        <end position="167"/>
    </location>
</feature>
<feature type="transmembrane region" description="Helical" evidence="6">
    <location>
        <begin position="206"/>
        <end position="224"/>
    </location>
</feature>
<evidence type="ECO:0000256" key="3">
    <source>
        <dbReference type="ARBA" id="ARBA00022692"/>
    </source>
</evidence>
<keyword evidence="4 6" id="KW-1133">Transmembrane helix</keyword>
<feature type="transmembrane region" description="Helical" evidence="6">
    <location>
        <begin position="126"/>
        <end position="145"/>
    </location>
</feature>
<evidence type="ECO:0000256" key="5">
    <source>
        <dbReference type="ARBA" id="ARBA00023136"/>
    </source>
</evidence>
<dbReference type="GO" id="GO:0005886">
    <property type="term" value="C:plasma membrane"/>
    <property type="evidence" value="ECO:0007669"/>
    <property type="project" value="UniProtKB-SubCell"/>
</dbReference>
<name>A0B841_METTP</name>
<feature type="transmembrane region" description="Helical" evidence="6">
    <location>
        <begin position="236"/>
        <end position="259"/>
    </location>
</feature>
<evidence type="ECO:0000256" key="4">
    <source>
        <dbReference type="ARBA" id="ARBA00022989"/>
    </source>
</evidence>
<sequence>MICIHDVMIFRKTLRLAFGLLLVAVLLHRLGPSEVAQTIISARPVYVLMAASVYALTFLILSTRWRMILHDMGGNIPLVSAYQAFAGGMILSDITPARIGELSRPLLVRDRIEMSRALASVVLDRLSDILTMFILGACGLGLFFGEEMIEIPLVLAIVALTSVVIWRRRTEIADRLRGSDRLAPLARSFDALSAINDIRLVMIRSVLLTTIAWITHALRVYILASSVDQTPSLQMLFLLLPLVSALSLIPVSISGIGLVEGGMAALLASQGIPASTGLSIAFLDRMVTVAFHIIAGGRAASRII</sequence>
<reference evidence="7 8" key="1">
    <citation type="submission" date="2006-10" db="EMBL/GenBank/DDBJ databases">
        <title>Complete sequence of Methanosaeta thermophila PT.</title>
        <authorList>
            <consortium name="US DOE Joint Genome Institute"/>
            <person name="Copeland A."/>
            <person name="Lucas S."/>
            <person name="Lapidus A."/>
            <person name="Barry K."/>
            <person name="Detter J.C."/>
            <person name="Glavina del Rio T."/>
            <person name="Hammon N."/>
            <person name="Israni S."/>
            <person name="Pitluck S."/>
            <person name="Chain P."/>
            <person name="Malfatti S."/>
            <person name="Shin M."/>
            <person name="Vergez L."/>
            <person name="Schmutz J."/>
            <person name="Larimer F."/>
            <person name="Land M."/>
            <person name="Hauser L."/>
            <person name="Kyrpides N."/>
            <person name="Kim E."/>
            <person name="Smith K.S."/>
            <person name="Ingram-Smith C."/>
            <person name="Richardson P."/>
        </authorList>
    </citation>
    <scope>NUCLEOTIDE SEQUENCE [LARGE SCALE GENOMIC DNA]</scope>
    <source>
        <strain evidence="8">DSM 6194 / JCM 14653 / NBRC 101360 / PT</strain>
    </source>
</reference>
<evidence type="ECO:0000256" key="2">
    <source>
        <dbReference type="ARBA" id="ARBA00022475"/>
    </source>
</evidence>
<dbReference type="AlphaFoldDB" id="A0B841"/>
<organism evidence="7 8">
    <name type="scientific">Methanothrix thermoacetophila (strain DSM 6194 / JCM 14653 / NBRC 101360 / PT)</name>
    <name type="common">Methanosaeta thermophila</name>
    <dbReference type="NCBI Taxonomy" id="349307"/>
    <lineage>
        <taxon>Archaea</taxon>
        <taxon>Methanobacteriati</taxon>
        <taxon>Methanobacteriota</taxon>
        <taxon>Stenosarchaea group</taxon>
        <taxon>Methanomicrobia</taxon>
        <taxon>Methanotrichales</taxon>
        <taxon>Methanotrichaceae</taxon>
        <taxon>Methanothrix</taxon>
    </lineage>
</organism>
<evidence type="ECO:0000313" key="7">
    <source>
        <dbReference type="EMBL" id="ABK14865.1"/>
    </source>
</evidence>
<dbReference type="EMBL" id="CP000477">
    <property type="protein sequence ID" value="ABK14865.1"/>
    <property type="molecule type" value="Genomic_DNA"/>
</dbReference>
<keyword evidence="3 6" id="KW-0812">Transmembrane</keyword>
<dbReference type="KEGG" id="mtp:Mthe_1082"/>
<dbReference type="InterPro" id="IPR022791">
    <property type="entry name" value="L-PG_synthase/AglD"/>
</dbReference>
<proteinExistence type="predicted"/>
<gene>
    <name evidence="7" type="ordered locus">Mthe_1082</name>
</gene>
<protein>
    <recommendedName>
        <fullName evidence="9">Integral membrane protein</fullName>
    </recommendedName>
</protein>
<dbReference type="NCBIfam" id="TIGR00374">
    <property type="entry name" value="flippase-like domain"/>
    <property type="match status" value="1"/>
</dbReference>
<dbReference type="Pfam" id="PF03706">
    <property type="entry name" value="LPG_synthase_TM"/>
    <property type="match status" value="1"/>
</dbReference>
<dbReference type="STRING" id="349307.Mthe_1082"/>
<accession>A0B841</accession>
<keyword evidence="2" id="KW-1003">Cell membrane</keyword>
<evidence type="ECO:0008006" key="9">
    <source>
        <dbReference type="Google" id="ProtNLM"/>
    </source>
</evidence>
<dbReference type="Proteomes" id="UP000000674">
    <property type="component" value="Chromosome"/>
</dbReference>
<evidence type="ECO:0000256" key="1">
    <source>
        <dbReference type="ARBA" id="ARBA00004651"/>
    </source>
</evidence>
<dbReference type="PANTHER" id="PTHR40277">
    <property type="entry name" value="BLL5419 PROTEIN"/>
    <property type="match status" value="1"/>
</dbReference>
<comment type="subcellular location">
    <subcellularLocation>
        <location evidence="1">Cell membrane</location>
        <topology evidence="1">Multi-pass membrane protein</topology>
    </subcellularLocation>
</comment>
<evidence type="ECO:0000256" key="6">
    <source>
        <dbReference type="SAM" id="Phobius"/>
    </source>
</evidence>
<feature type="transmembrane region" description="Helical" evidence="6">
    <location>
        <begin position="45"/>
        <end position="62"/>
    </location>
</feature>
<keyword evidence="8" id="KW-1185">Reference proteome</keyword>
<evidence type="ECO:0000313" key="8">
    <source>
        <dbReference type="Proteomes" id="UP000000674"/>
    </source>
</evidence>